<comment type="caution">
    <text evidence="3">The sequence shown here is derived from an EMBL/GenBank/DDBJ whole genome shotgun (WGS) entry which is preliminary data.</text>
</comment>
<protein>
    <submittedName>
        <fullName evidence="3">Uncharacterized protein</fullName>
    </submittedName>
</protein>
<evidence type="ECO:0000313" key="4">
    <source>
        <dbReference type="Proteomes" id="UP001516023"/>
    </source>
</evidence>
<keyword evidence="2" id="KW-0732">Signal</keyword>
<keyword evidence="4" id="KW-1185">Reference proteome</keyword>
<reference evidence="3 4" key="1">
    <citation type="journal article" date="2020" name="G3 (Bethesda)">
        <title>Improved Reference Genome for Cyclotella cryptica CCMP332, a Model for Cell Wall Morphogenesis, Salinity Adaptation, and Lipid Production in Diatoms (Bacillariophyta).</title>
        <authorList>
            <person name="Roberts W.R."/>
            <person name="Downey K.M."/>
            <person name="Ruck E.C."/>
            <person name="Traller J.C."/>
            <person name="Alverson A.J."/>
        </authorList>
    </citation>
    <scope>NUCLEOTIDE SEQUENCE [LARGE SCALE GENOMIC DNA]</scope>
    <source>
        <strain evidence="3 4">CCMP332</strain>
    </source>
</reference>
<feature type="chain" id="PRO_5044871363" evidence="2">
    <location>
        <begin position="18"/>
        <end position="181"/>
    </location>
</feature>
<feature type="compositionally biased region" description="Polar residues" evidence="1">
    <location>
        <begin position="51"/>
        <end position="66"/>
    </location>
</feature>
<sequence length="181" mass="17976">MKAFQAACLFFLGSVSATSLRVLQGDNVTIATDDINVTVTTALPTEPASEGVNSTEAASEGTNATDGNFGSGLGELASGIANSTAEAVSGFTDVLQNNTGFNDWLENVANGGDNTTEVDVTGTAPSESGSDMEGEGSEGAAEESTGVAEEGTEPATGSAAAAPFASISAFFLYAVSVVVSL</sequence>
<evidence type="ECO:0000313" key="3">
    <source>
        <dbReference type="EMBL" id="KAL3793772.1"/>
    </source>
</evidence>
<evidence type="ECO:0000256" key="1">
    <source>
        <dbReference type="SAM" id="MobiDB-lite"/>
    </source>
</evidence>
<feature type="compositionally biased region" description="Low complexity" evidence="1">
    <location>
        <begin position="138"/>
        <end position="155"/>
    </location>
</feature>
<dbReference type="EMBL" id="JABMIG020000088">
    <property type="protein sequence ID" value="KAL3793772.1"/>
    <property type="molecule type" value="Genomic_DNA"/>
</dbReference>
<feature type="region of interest" description="Disordered" evidence="1">
    <location>
        <begin position="110"/>
        <end position="155"/>
    </location>
</feature>
<feature type="signal peptide" evidence="2">
    <location>
        <begin position="1"/>
        <end position="17"/>
    </location>
</feature>
<gene>
    <name evidence="3" type="ORF">HJC23_013334</name>
</gene>
<dbReference type="Proteomes" id="UP001516023">
    <property type="component" value="Unassembled WGS sequence"/>
</dbReference>
<evidence type="ECO:0000256" key="2">
    <source>
        <dbReference type="SAM" id="SignalP"/>
    </source>
</evidence>
<accession>A0ABD3Q135</accession>
<dbReference type="AlphaFoldDB" id="A0ABD3Q135"/>
<organism evidence="3 4">
    <name type="scientific">Cyclotella cryptica</name>
    <dbReference type="NCBI Taxonomy" id="29204"/>
    <lineage>
        <taxon>Eukaryota</taxon>
        <taxon>Sar</taxon>
        <taxon>Stramenopiles</taxon>
        <taxon>Ochrophyta</taxon>
        <taxon>Bacillariophyta</taxon>
        <taxon>Coscinodiscophyceae</taxon>
        <taxon>Thalassiosirophycidae</taxon>
        <taxon>Stephanodiscales</taxon>
        <taxon>Stephanodiscaceae</taxon>
        <taxon>Cyclotella</taxon>
    </lineage>
</organism>
<feature type="region of interest" description="Disordered" evidence="1">
    <location>
        <begin position="46"/>
        <end position="66"/>
    </location>
</feature>
<name>A0ABD3Q135_9STRA</name>
<proteinExistence type="predicted"/>